<reference evidence="11 12" key="1">
    <citation type="submission" date="2018-11" db="EMBL/GenBank/DDBJ databases">
        <title>Schleiferia aggregans sp. nov., a moderately thermophilic heterotrophic bacterium isolated from microbial mats at a terrestrial hot spring.</title>
        <authorList>
            <person name="Iino T."/>
            <person name="Ohkuma M."/>
            <person name="Haruta S."/>
        </authorList>
    </citation>
    <scope>NUCLEOTIDE SEQUENCE [LARGE SCALE GENOMIC DNA]</scope>
    <source>
        <strain evidence="11 12">LA</strain>
    </source>
</reference>
<keyword evidence="4" id="KW-0548">Nucleotidyltransferase</keyword>
<keyword evidence="6" id="KW-0731">Sigma factor</keyword>
<keyword evidence="7" id="KW-0238">DNA-binding</keyword>
<evidence type="ECO:0000256" key="7">
    <source>
        <dbReference type="ARBA" id="ARBA00023125"/>
    </source>
</evidence>
<dbReference type="GO" id="GO:0003677">
    <property type="term" value="F:DNA binding"/>
    <property type="evidence" value="ECO:0007669"/>
    <property type="project" value="UniProtKB-KW"/>
</dbReference>
<dbReference type="GO" id="GO:0016779">
    <property type="term" value="F:nucleotidyltransferase activity"/>
    <property type="evidence" value="ECO:0007669"/>
    <property type="project" value="UniProtKB-KW"/>
</dbReference>
<dbReference type="OrthoDB" id="9814402at2"/>
<dbReference type="InterPro" id="IPR007046">
    <property type="entry name" value="RNA_pol_sigma_54_core-bd"/>
</dbReference>
<dbReference type="PIRSF" id="PIRSF000774">
    <property type="entry name" value="RpoN"/>
    <property type="match status" value="1"/>
</dbReference>
<dbReference type="Pfam" id="PF04552">
    <property type="entry name" value="Sigma54_DBD"/>
    <property type="match status" value="1"/>
</dbReference>
<dbReference type="InterPro" id="IPR038709">
    <property type="entry name" value="RpoN_core-bd_sf"/>
</dbReference>
<gene>
    <name evidence="11" type="primary">rpoN</name>
    <name evidence="11" type="ORF">JCM31826_16710</name>
</gene>
<evidence type="ECO:0000256" key="2">
    <source>
        <dbReference type="ARBA" id="ARBA00022478"/>
    </source>
</evidence>
<evidence type="ECO:0000259" key="10">
    <source>
        <dbReference type="Pfam" id="PF04963"/>
    </source>
</evidence>
<comment type="caution">
    <text evidence="11">The sequence shown here is derived from an EMBL/GenBank/DDBJ whole genome shotgun (WGS) entry which is preliminary data.</text>
</comment>
<dbReference type="PROSITE" id="PS50044">
    <property type="entry name" value="SIGMA54_3"/>
    <property type="match status" value="1"/>
</dbReference>
<keyword evidence="2" id="KW-0240">DNA-directed RNA polymerase</keyword>
<evidence type="ECO:0000256" key="4">
    <source>
        <dbReference type="ARBA" id="ARBA00022695"/>
    </source>
</evidence>
<feature type="domain" description="RNA polymerase sigma factor 54 core-binding" evidence="10">
    <location>
        <begin position="122"/>
        <end position="313"/>
    </location>
</feature>
<dbReference type="PANTHER" id="PTHR32248:SF4">
    <property type="entry name" value="RNA POLYMERASE SIGMA-54 FACTOR"/>
    <property type="match status" value="1"/>
</dbReference>
<dbReference type="PANTHER" id="PTHR32248">
    <property type="entry name" value="RNA POLYMERASE SIGMA-54 FACTOR"/>
    <property type="match status" value="1"/>
</dbReference>
<protein>
    <submittedName>
        <fullName evidence="11">RNA polymerase sigma-54 factor</fullName>
    </submittedName>
</protein>
<sequence length="497" mass="57540">MLKQGLNQKLLQKLSPQQIQLMKLIQLPLPMLEERIKQEIEENPALEEVKKDEEYADEEAVVLESEEDEYDEDGVLVDEPEITSLEDFEEYDTLLSDETPDYKLKSNNYSPDDEEYSIPVVSSVTFFENLSHQLGMLKLTDKQRQIGEYIIGNLDDDGYLRRDLESISNDLLFTKNISATEEEIEEVLKKIQDLDPPGIGARDLKECLLIQLAKRPQTPVVKLARRILENHFEEFAKKHYEKLMDRLDLDEDTMRDVIEEISKLNPKPGLQINTAFDRDYSIIPDFIININNDQLELTLNERNAPELNISREYKELLQAYKEGAKTNRSQKEALLFVKQKLDSAKWFIEAIQQRQQTLLITMSAIMNFQKEFFLTGDWTKLKPMILKDIADEVGLDISTISRVASNKYVQTPFGTFLLKELFSEGMTTADGEEVSTKEIKKILELAIAEEDKSKPYTDDQLCKILNEKGYPLARRTVAKYREQLGIPVARLRKELKK</sequence>
<dbReference type="GO" id="GO:0006352">
    <property type="term" value="P:DNA-templated transcription initiation"/>
    <property type="evidence" value="ECO:0007669"/>
    <property type="project" value="InterPro"/>
</dbReference>
<keyword evidence="3" id="KW-0808">Transferase</keyword>
<dbReference type="InterPro" id="IPR007634">
    <property type="entry name" value="RNA_pol_sigma_54_DNA-bd"/>
</dbReference>
<accession>A0A401XME2</accession>
<evidence type="ECO:0000256" key="8">
    <source>
        <dbReference type="ARBA" id="ARBA00023163"/>
    </source>
</evidence>
<dbReference type="EMBL" id="BHZE01000018">
    <property type="protein sequence ID" value="GCD78189.1"/>
    <property type="molecule type" value="Genomic_DNA"/>
</dbReference>
<dbReference type="Gene3D" id="1.10.10.60">
    <property type="entry name" value="Homeodomain-like"/>
    <property type="match status" value="1"/>
</dbReference>
<dbReference type="GO" id="GO:0001216">
    <property type="term" value="F:DNA-binding transcription activator activity"/>
    <property type="evidence" value="ECO:0007669"/>
    <property type="project" value="InterPro"/>
</dbReference>
<dbReference type="Proteomes" id="UP000286715">
    <property type="component" value="Unassembled WGS sequence"/>
</dbReference>
<dbReference type="AlphaFoldDB" id="A0A401XME2"/>
<dbReference type="NCBIfam" id="TIGR02395">
    <property type="entry name" value="rpoN_sigma"/>
    <property type="match status" value="1"/>
</dbReference>
<keyword evidence="8" id="KW-0804">Transcription</keyword>
<dbReference type="InterPro" id="IPR000394">
    <property type="entry name" value="RNA_pol_sigma_54"/>
</dbReference>
<keyword evidence="12" id="KW-1185">Reference proteome</keyword>
<dbReference type="Pfam" id="PF04963">
    <property type="entry name" value="Sigma54_CBD"/>
    <property type="match status" value="1"/>
</dbReference>
<name>A0A401XME2_9FLAO</name>
<evidence type="ECO:0000313" key="11">
    <source>
        <dbReference type="EMBL" id="GCD78189.1"/>
    </source>
</evidence>
<evidence type="ECO:0000256" key="6">
    <source>
        <dbReference type="ARBA" id="ARBA00023082"/>
    </source>
</evidence>
<feature type="domain" description="RNA polymerase sigma factor 54 DNA-binding" evidence="9">
    <location>
        <begin position="336"/>
        <end position="493"/>
    </location>
</feature>
<organism evidence="11 12">
    <name type="scientific">Thermaurantimonas aggregans</name>
    <dbReference type="NCBI Taxonomy" id="2173829"/>
    <lineage>
        <taxon>Bacteria</taxon>
        <taxon>Pseudomonadati</taxon>
        <taxon>Bacteroidota</taxon>
        <taxon>Flavobacteriia</taxon>
        <taxon>Flavobacteriales</taxon>
        <taxon>Schleiferiaceae</taxon>
        <taxon>Thermaurantimonas</taxon>
    </lineage>
</organism>
<comment type="similarity">
    <text evidence="1">Belongs to the sigma-54 factor family.</text>
</comment>
<keyword evidence="5" id="KW-0805">Transcription regulation</keyword>
<proteinExistence type="inferred from homology"/>
<dbReference type="Pfam" id="PF00309">
    <property type="entry name" value="Sigma54_AID"/>
    <property type="match status" value="1"/>
</dbReference>
<dbReference type="RefSeq" id="WP_124398252.1">
    <property type="nucleotide sequence ID" value="NZ_BHZE01000018.1"/>
</dbReference>
<dbReference type="PRINTS" id="PR00045">
    <property type="entry name" value="SIGMA54FCT"/>
</dbReference>
<evidence type="ECO:0000313" key="12">
    <source>
        <dbReference type="Proteomes" id="UP000286715"/>
    </source>
</evidence>
<evidence type="ECO:0000256" key="3">
    <source>
        <dbReference type="ARBA" id="ARBA00022679"/>
    </source>
</evidence>
<evidence type="ECO:0000256" key="1">
    <source>
        <dbReference type="ARBA" id="ARBA00008798"/>
    </source>
</evidence>
<evidence type="ECO:0000259" key="9">
    <source>
        <dbReference type="Pfam" id="PF04552"/>
    </source>
</evidence>
<dbReference type="GO" id="GO:0000428">
    <property type="term" value="C:DNA-directed RNA polymerase complex"/>
    <property type="evidence" value="ECO:0007669"/>
    <property type="project" value="UniProtKB-KW"/>
</dbReference>
<dbReference type="PROSITE" id="PS00718">
    <property type="entry name" value="SIGMA54_2"/>
    <property type="match status" value="1"/>
</dbReference>
<dbReference type="GO" id="GO:0016987">
    <property type="term" value="F:sigma factor activity"/>
    <property type="evidence" value="ECO:0007669"/>
    <property type="project" value="UniProtKB-KW"/>
</dbReference>
<evidence type="ECO:0000256" key="5">
    <source>
        <dbReference type="ARBA" id="ARBA00023015"/>
    </source>
</evidence>
<dbReference type="Gene3D" id="1.10.10.1330">
    <property type="entry name" value="RNA polymerase sigma-54 factor, core-binding domain"/>
    <property type="match status" value="1"/>
</dbReference>